<reference evidence="4" key="1">
    <citation type="journal article" date="2006" name="PLoS Biol.">
        <title>Macronuclear genome sequence of the ciliate Tetrahymena thermophila, a model eukaryote.</title>
        <authorList>
            <person name="Eisen J.A."/>
            <person name="Coyne R.S."/>
            <person name="Wu M."/>
            <person name="Wu D."/>
            <person name="Thiagarajan M."/>
            <person name="Wortman J.R."/>
            <person name="Badger J.H."/>
            <person name="Ren Q."/>
            <person name="Amedeo P."/>
            <person name="Jones K.M."/>
            <person name="Tallon L.J."/>
            <person name="Delcher A.L."/>
            <person name="Salzberg S.L."/>
            <person name="Silva J.C."/>
            <person name="Haas B.J."/>
            <person name="Majoros W.H."/>
            <person name="Farzad M."/>
            <person name="Carlton J.M."/>
            <person name="Smith R.K. Jr."/>
            <person name="Garg J."/>
            <person name="Pearlman R.E."/>
            <person name="Karrer K.M."/>
            <person name="Sun L."/>
            <person name="Manning G."/>
            <person name="Elde N.C."/>
            <person name="Turkewitz A.P."/>
            <person name="Asai D.J."/>
            <person name="Wilkes D.E."/>
            <person name="Wang Y."/>
            <person name="Cai H."/>
            <person name="Collins K."/>
            <person name="Stewart B.A."/>
            <person name="Lee S.R."/>
            <person name="Wilamowska K."/>
            <person name="Weinberg Z."/>
            <person name="Ruzzo W.L."/>
            <person name="Wloga D."/>
            <person name="Gaertig J."/>
            <person name="Frankel J."/>
            <person name="Tsao C.-C."/>
            <person name="Gorovsky M.A."/>
            <person name="Keeling P.J."/>
            <person name="Waller R.F."/>
            <person name="Patron N.J."/>
            <person name="Cherry J.M."/>
            <person name="Stover N.A."/>
            <person name="Krieger C.J."/>
            <person name="del Toro C."/>
            <person name="Ryder H.F."/>
            <person name="Williamson S.C."/>
            <person name="Barbeau R.A."/>
            <person name="Hamilton E.P."/>
            <person name="Orias E."/>
        </authorList>
    </citation>
    <scope>NUCLEOTIDE SEQUENCE [LARGE SCALE GENOMIC DNA]</scope>
    <source>
        <strain evidence="4">SB210</strain>
    </source>
</reference>
<dbReference type="Proteomes" id="UP000009168">
    <property type="component" value="Unassembled WGS sequence"/>
</dbReference>
<feature type="region of interest" description="Disordered" evidence="2">
    <location>
        <begin position="871"/>
        <end position="902"/>
    </location>
</feature>
<proteinExistence type="predicted"/>
<dbReference type="Gene3D" id="2.20.110.10">
    <property type="entry name" value="Histone H3 K4-specific methyltransferase SET7/9 N-terminal domain"/>
    <property type="match status" value="2"/>
</dbReference>
<dbReference type="AlphaFoldDB" id="I7MDS9"/>
<dbReference type="KEGG" id="tet:TTHERM_00144930"/>
<sequence>MKPQTSHSSEKLKKIMQPKYQVNLHQKSQTQIYNPSSLQIQPLSQMLNLNLKKQITDKHQVSSNYSSQNQFMQIFQQVSENKNQKIDQNSISQQKKYTQFIKKNYQNGIYFGQMNCNTPDGEGGFFWDNGCFYYGQWKNGLMHGCGLFIFKTGSVLRGNFKKGQANGLAELSFFPSFQQQILNGFWIDGQFEGSSPAQFYKNGFNQVTNFDEKNQSEGKKLQVAFFSDKIESKQKDNSQSQFEINPYYYDAELKKRLENYIACENSIEVGERKSNLLNGLAIRFHFDGKIEFGSFKKGLLEGRGKIIFKTGDIYDGYFINSIFQGPGVYYNNQDKVWAYGAFSKNKIMYLQQQNTSYPPPALYDLREKDEYVDSSDRLIGENQLRDRNIVLDTVLVEDIQKRANGEVIQHQTRTNQTTQADQTEEELDAGVRQYSQISPFSGAVEQNKMSSYYNPEFVNQAGLRKTADFGNTIKNLSSIFQASPNNLQEDTINRDQELINTSHDKVRKSIEEKIIEKQLESDNEANNQNSNQSHPSQQLETHQTVIQFSPKSQNYLTSRNKTANNLENNLTHDNLEFPCEFTQKYYYGISEETYQIIQELEKKEIIQKKREKSLEKISQIKALITNYLSQPQNLLVSTPNNKKSLQRNQQTNIDKQNSLNKTTTRSNNENINPQIKRNPSSVSSYSTRNQFSGVLSSQKPKSNYQNREQPRKIQTFEDQSISSRNMQGKNNSIKNNNHVQIQNEITSRQNSQKVNNNFIGNQTFQNIYKNNELFQPFQIQDINNTQNKCSFNEKQKHNFQANPEKQNRVSINSSKSNSQVQQSSPNQFKKIQQRIKNFSQQYEAQNQINYQQGNKNKQNIIFKNFEHIQSENTPISSPHNYQANLNPQNQQSTKNNHPNEPQKQFFFTQSCRNHKRHVSSISFSSNNQVGNTQIQPKRSQYPLSIQIY</sequence>
<dbReference type="InParanoid" id="I7MDS9"/>
<feature type="region of interest" description="Disordered" evidence="2">
    <location>
        <begin position="635"/>
        <end position="713"/>
    </location>
</feature>
<dbReference type="GO" id="GO:0005829">
    <property type="term" value="C:cytosol"/>
    <property type="evidence" value="ECO:0007669"/>
    <property type="project" value="TreeGrafter"/>
</dbReference>
<dbReference type="GeneID" id="7827761"/>
<dbReference type="Pfam" id="PF02493">
    <property type="entry name" value="MORN"/>
    <property type="match status" value="3"/>
</dbReference>
<feature type="compositionally biased region" description="Low complexity" evidence="2">
    <location>
        <begin position="808"/>
        <end position="827"/>
    </location>
</feature>
<dbReference type="PANTHER" id="PTHR43215">
    <property type="entry name" value="RADIAL SPOKE HEAD 1 HOMOLOG"/>
    <property type="match status" value="1"/>
</dbReference>
<keyword evidence="1" id="KW-0677">Repeat</keyword>
<dbReference type="EMBL" id="GG662793">
    <property type="protein sequence ID" value="EAR90888.2"/>
    <property type="molecule type" value="Genomic_DNA"/>
</dbReference>
<keyword evidence="4" id="KW-1185">Reference proteome</keyword>
<dbReference type="InterPro" id="IPR003409">
    <property type="entry name" value="MORN"/>
</dbReference>
<dbReference type="SUPFAM" id="SSF82185">
    <property type="entry name" value="Histone H3 K4-specific methyltransferase SET7/9 N-terminal domain"/>
    <property type="match status" value="2"/>
</dbReference>
<evidence type="ECO:0000256" key="1">
    <source>
        <dbReference type="ARBA" id="ARBA00022737"/>
    </source>
</evidence>
<feature type="region of interest" description="Disordered" evidence="2">
    <location>
        <begin position="799"/>
        <end position="828"/>
    </location>
</feature>
<evidence type="ECO:0000313" key="3">
    <source>
        <dbReference type="EMBL" id="EAR90888.2"/>
    </source>
</evidence>
<dbReference type="SMART" id="SM00698">
    <property type="entry name" value="MORN"/>
    <property type="match status" value="2"/>
</dbReference>
<dbReference type="OrthoDB" id="291360at2759"/>
<feature type="compositionally biased region" description="Low complexity" evidence="2">
    <location>
        <begin position="526"/>
        <end position="538"/>
    </location>
</feature>
<organism evidence="3 4">
    <name type="scientific">Tetrahymena thermophila (strain SB210)</name>
    <dbReference type="NCBI Taxonomy" id="312017"/>
    <lineage>
        <taxon>Eukaryota</taxon>
        <taxon>Sar</taxon>
        <taxon>Alveolata</taxon>
        <taxon>Ciliophora</taxon>
        <taxon>Intramacronucleata</taxon>
        <taxon>Oligohymenophorea</taxon>
        <taxon>Hymenostomatida</taxon>
        <taxon>Tetrahymenina</taxon>
        <taxon>Tetrahymenidae</taxon>
        <taxon>Tetrahymena</taxon>
    </lineage>
</organism>
<feature type="compositionally biased region" description="Polar residues" evidence="2">
    <location>
        <begin position="635"/>
        <end position="707"/>
    </location>
</feature>
<feature type="region of interest" description="Disordered" evidence="2">
    <location>
        <begin position="521"/>
        <end position="541"/>
    </location>
</feature>
<evidence type="ECO:0000313" key="4">
    <source>
        <dbReference type="Proteomes" id="UP000009168"/>
    </source>
</evidence>
<name>I7MDS9_TETTS</name>
<dbReference type="PANTHER" id="PTHR43215:SF14">
    <property type="entry name" value="RADIAL SPOKE HEAD 1 HOMOLOG"/>
    <property type="match status" value="1"/>
</dbReference>
<protein>
    <submittedName>
        <fullName evidence="3">MORN motif protein</fullName>
    </submittedName>
</protein>
<dbReference type="RefSeq" id="XP_001011133.2">
    <property type="nucleotide sequence ID" value="XM_001011133.2"/>
</dbReference>
<accession>I7MDS9</accession>
<gene>
    <name evidence="3" type="ORF">TTHERM_00144930</name>
</gene>
<dbReference type="eggNOG" id="KOG0229">
    <property type="taxonomic scope" value="Eukaryota"/>
</dbReference>
<evidence type="ECO:0000256" key="2">
    <source>
        <dbReference type="SAM" id="MobiDB-lite"/>
    </source>
</evidence>
<dbReference type="STRING" id="312017.I7MDS9"/>